<dbReference type="GO" id="GO:0016787">
    <property type="term" value="F:hydrolase activity"/>
    <property type="evidence" value="ECO:0007669"/>
    <property type="project" value="UniProtKB-KW"/>
</dbReference>
<protein>
    <submittedName>
        <fullName evidence="2">Glycosyl hydrolases related to GH101 family, GHL1-GHL3</fullName>
    </submittedName>
</protein>
<keyword evidence="2" id="KW-0378">Hydrolase</keyword>
<dbReference type="Proteomes" id="UP000198677">
    <property type="component" value="Unassembled WGS sequence"/>
</dbReference>
<keyword evidence="3" id="KW-1185">Reference proteome</keyword>
<feature type="signal peptide" evidence="1">
    <location>
        <begin position="1"/>
        <end position="24"/>
    </location>
</feature>
<evidence type="ECO:0000313" key="2">
    <source>
        <dbReference type="EMBL" id="SEK72786.1"/>
    </source>
</evidence>
<accession>A0A1H7JE32</accession>
<dbReference type="PROSITE" id="PS51257">
    <property type="entry name" value="PROKAR_LIPOPROTEIN"/>
    <property type="match status" value="1"/>
</dbReference>
<keyword evidence="1" id="KW-0732">Signal</keyword>
<sequence>MRALTTTRAVATATVAAVALALAAAGCSAEQSDSAVRVDGNTVIVPIDGGEARVDVNDLSVRGPVELSAAAATDLGAPGDISVDATRAHWSYPERGLDVTATARDGRLVVDMTGRDDQELAWPVTGAGARDLQLPRGEGLSIPVDDAFWNDPDSGLVGEEGERLQDLTMPFWGYSAGAVGASYLVPTDIGTTLGFSSVDGRLRGTSVHEFSEAKGTGTYTVALSLTDGSPVAAAKDYRALLRQQGGLRTLKQKIAANPDTEKLVGAFHAYLWGDGRTPESMRELEDLGLSRMWLGYDSDEQPMTREAVETATDAGYLVGPYDTFGNAQDPSGEVDNPSSRWPDGVWPGDCVVDENGELEGGFGGRGCYLSSQALAARPDLLASRVTAKVDNGANSYFLDVDATGEVFDDHSPDHPMTQFGDRQNRLDRMGVIGEDLVLGSETVGSWANGVVSFSHGSSTPVMNDLWKLERDKATWGAYWGKNGPATFFKPVELPEKLRAGMFDPKYRVPLYETVLHDSVVSTDRWELSFNKLPSLQTTRALLAMLYNTPLNYTLNAQTIAEEGPRMATMQRFFATIQEAAGTEPMTDFRWLTEDRTVQRTTFGDGALEVTANFGERAFEDADLGAVQPGCVAASIGGEVTTLCP</sequence>
<dbReference type="Pfam" id="PF11308">
    <property type="entry name" value="Glyco_hydro_129"/>
    <property type="match status" value="1"/>
</dbReference>
<dbReference type="EMBL" id="FOAW01000003">
    <property type="protein sequence ID" value="SEK72786.1"/>
    <property type="molecule type" value="Genomic_DNA"/>
</dbReference>
<dbReference type="InterPro" id="IPR021459">
    <property type="entry name" value="GH101-related"/>
</dbReference>
<gene>
    <name evidence="2" type="ORF">SAMN05444583_103152</name>
</gene>
<dbReference type="AlphaFoldDB" id="A0A1H7JE32"/>
<evidence type="ECO:0000256" key="1">
    <source>
        <dbReference type="SAM" id="SignalP"/>
    </source>
</evidence>
<feature type="chain" id="PRO_5038555095" evidence="1">
    <location>
        <begin position="25"/>
        <end position="644"/>
    </location>
</feature>
<evidence type="ECO:0000313" key="3">
    <source>
        <dbReference type="Proteomes" id="UP000198677"/>
    </source>
</evidence>
<name>A0A1H7JE32_9NOCA</name>
<reference evidence="3" key="1">
    <citation type="submission" date="2016-10" db="EMBL/GenBank/DDBJ databases">
        <authorList>
            <person name="Varghese N."/>
            <person name="Submissions S."/>
        </authorList>
    </citation>
    <scope>NUCLEOTIDE SEQUENCE [LARGE SCALE GENOMIC DNA]</scope>
    <source>
        <strain evidence="3">DSM 44675</strain>
    </source>
</reference>
<proteinExistence type="predicted"/>
<dbReference type="OrthoDB" id="3222930at2"/>
<organism evidence="2 3">
    <name type="scientific">Rhodococcus maanshanensis</name>
    <dbReference type="NCBI Taxonomy" id="183556"/>
    <lineage>
        <taxon>Bacteria</taxon>
        <taxon>Bacillati</taxon>
        <taxon>Actinomycetota</taxon>
        <taxon>Actinomycetes</taxon>
        <taxon>Mycobacteriales</taxon>
        <taxon>Nocardiaceae</taxon>
        <taxon>Rhodococcus</taxon>
    </lineage>
</organism>